<comment type="caution">
    <text evidence="1">The sequence shown here is derived from an EMBL/GenBank/DDBJ whole genome shotgun (WGS) entry which is preliminary data.</text>
</comment>
<evidence type="ECO:0000313" key="1">
    <source>
        <dbReference type="EMBL" id="KAI3783230.1"/>
    </source>
</evidence>
<protein>
    <submittedName>
        <fullName evidence="1">Uncharacterized protein</fullName>
    </submittedName>
</protein>
<dbReference type="Proteomes" id="UP001056120">
    <property type="component" value="Linkage Group LG14"/>
</dbReference>
<dbReference type="EMBL" id="CM042031">
    <property type="protein sequence ID" value="KAI3783230.1"/>
    <property type="molecule type" value="Genomic_DNA"/>
</dbReference>
<gene>
    <name evidence="1" type="ORF">L1987_42306</name>
</gene>
<reference evidence="1 2" key="2">
    <citation type="journal article" date="2022" name="Mol. Ecol. Resour.">
        <title>The genomes of chicory, endive, great burdock and yacon provide insights into Asteraceae paleo-polyploidization history and plant inulin production.</title>
        <authorList>
            <person name="Fan W."/>
            <person name="Wang S."/>
            <person name="Wang H."/>
            <person name="Wang A."/>
            <person name="Jiang F."/>
            <person name="Liu H."/>
            <person name="Zhao H."/>
            <person name="Xu D."/>
            <person name="Zhang Y."/>
        </authorList>
    </citation>
    <scope>NUCLEOTIDE SEQUENCE [LARGE SCALE GENOMIC DNA]</scope>
    <source>
        <strain evidence="2">cv. Yunnan</strain>
        <tissue evidence="1">Leaves</tissue>
    </source>
</reference>
<name>A0ACB9GJM8_9ASTR</name>
<organism evidence="1 2">
    <name type="scientific">Smallanthus sonchifolius</name>
    <dbReference type="NCBI Taxonomy" id="185202"/>
    <lineage>
        <taxon>Eukaryota</taxon>
        <taxon>Viridiplantae</taxon>
        <taxon>Streptophyta</taxon>
        <taxon>Embryophyta</taxon>
        <taxon>Tracheophyta</taxon>
        <taxon>Spermatophyta</taxon>
        <taxon>Magnoliopsida</taxon>
        <taxon>eudicotyledons</taxon>
        <taxon>Gunneridae</taxon>
        <taxon>Pentapetalae</taxon>
        <taxon>asterids</taxon>
        <taxon>campanulids</taxon>
        <taxon>Asterales</taxon>
        <taxon>Asteraceae</taxon>
        <taxon>Asteroideae</taxon>
        <taxon>Heliantheae alliance</taxon>
        <taxon>Millerieae</taxon>
        <taxon>Smallanthus</taxon>
    </lineage>
</organism>
<sequence>MSGTEHSSDKNFQLRDESVIPVELGLNFGGNGVTLSTSGPMEDEDMSPQFQVQEVNTEHENCPINTAADIPLSPDCDPVGSEDEASKEMVMQGPSGDSHTNGATRYMPNQVFGSSIQHPPNPHQNAWSIGRPGRLTFAEQIKANNELDSTKLEYFPPSNSPNGGLDQGNHPSTSSDPRIQKKMGELHSRFTSNLKPKNPARADQSLNTGHLNETPKRNSKVNKLINTVPQKPNPPVSLQAKPCSRLKHHDLASTLPKPGKEAGVIPAPEEVTTNNQFSALDSIMDDLEKDERVGDKDMEMDDSMEFFELNPGTIKNVLKVNPKSLDFPGRNEANVTLDINSSDDEVPDFDITNAQKVAIMKRLEKFGSVKASAQANWDQGEWDFFQYQLKSLNIDPSTAVEDVDSDSNGTAVFFKPLLRGGSSGGVVNQDPKNINVV</sequence>
<reference evidence="2" key="1">
    <citation type="journal article" date="2022" name="Mol. Ecol. Resour.">
        <title>The genomes of chicory, endive, great burdock and yacon provide insights into Asteraceae palaeo-polyploidization history and plant inulin production.</title>
        <authorList>
            <person name="Fan W."/>
            <person name="Wang S."/>
            <person name="Wang H."/>
            <person name="Wang A."/>
            <person name="Jiang F."/>
            <person name="Liu H."/>
            <person name="Zhao H."/>
            <person name="Xu D."/>
            <person name="Zhang Y."/>
        </authorList>
    </citation>
    <scope>NUCLEOTIDE SEQUENCE [LARGE SCALE GENOMIC DNA]</scope>
    <source>
        <strain evidence="2">cv. Yunnan</strain>
    </source>
</reference>
<proteinExistence type="predicted"/>
<evidence type="ECO:0000313" key="2">
    <source>
        <dbReference type="Proteomes" id="UP001056120"/>
    </source>
</evidence>
<keyword evidence="2" id="KW-1185">Reference proteome</keyword>
<accession>A0ACB9GJM8</accession>